<dbReference type="PANTHER" id="PTHR12358:SF54">
    <property type="entry name" value="SPHINGOSINE KINASE RELATED PROTEIN"/>
    <property type="match status" value="1"/>
</dbReference>
<dbReference type="Gene3D" id="2.60.200.40">
    <property type="match status" value="1"/>
</dbReference>
<protein>
    <submittedName>
        <fullName evidence="2">Multidrug transporter</fullName>
    </submittedName>
</protein>
<dbReference type="InterPro" id="IPR017438">
    <property type="entry name" value="ATP-NAD_kinase_N"/>
</dbReference>
<dbReference type="Proteomes" id="UP001161405">
    <property type="component" value="Unassembled WGS sequence"/>
</dbReference>
<dbReference type="InterPro" id="IPR050187">
    <property type="entry name" value="Lipid_Phosphate_FormReg"/>
</dbReference>
<organism evidence="2 3">
    <name type="scientific">Maritalea porphyrae</name>
    <dbReference type="NCBI Taxonomy" id="880732"/>
    <lineage>
        <taxon>Bacteria</taxon>
        <taxon>Pseudomonadati</taxon>
        <taxon>Pseudomonadota</taxon>
        <taxon>Alphaproteobacteria</taxon>
        <taxon>Hyphomicrobiales</taxon>
        <taxon>Devosiaceae</taxon>
        <taxon>Maritalea</taxon>
    </lineage>
</organism>
<evidence type="ECO:0000313" key="3">
    <source>
        <dbReference type="Proteomes" id="UP001161405"/>
    </source>
</evidence>
<comment type="caution">
    <text evidence="2">The sequence shown here is derived from an EMBL/GenBank/DDBJ whole genome shotgun (WGS) entry which is preliminary data.</text>
</comment>
<accession>A0ABQ5UNF8</accession>
<gene>
    <name evidence="2" type="ORF">GCM10007879_01930</name>
</gene>
<dbReference type="Pfam" id="PF00781">
    <property type="entry name" value="DAGK_cat"/>
    <property type="match status" value="1"/>
</dbReference>
<reference evidence="2" key="1">
    <citation type="journal article" date="2014" name="Int. J. Syst. Evol. Microbiol.">
        <title>Complete genome of a new Firmicutes species belonging to the dominant human colonic microbiota ('Ruminococcus bicirculans') reveals two chromosomes and a selective capacity to utilize plant glucans.</title>
        <authorList>
            <consortium name="NISC Comparative Sequencing Program"/>
            <person name="Wegmann U."/>
            <person name="Louis P."/>
            <person name="Goesmann A."/>
            <person name="Henrissat B."/>
            <person name="Duncan S.H."/>
            <person name="Flint H.J."/>
        </authorList>
    </citation>
    <scope>NUCLEOTIDE SEQUENCE</scope>
    <source>
        <strain evidence="2">NBRC 107169</strain>
    </source>
</reference>
<feature type="domain" description="DAGKc" evidence="1">
    <location>
        <begin position="1"/>
        <end position="131"/>
    </location>
</feature>
<name>A0ABQ5UNF8_9HYPH</name>
<dbReference type="EMBL" id="BSNI01000001">
    <property type="protein sequence ID" value="GLQ15944.1"/>
    <property type="molecule type" value="Genomic_DNA"/>
</dbReference>
<dbReference type="SUPFAM" id="SSF111331">
    <property type="entry name" value="NAD kinase/diacylglycerol kinase-like"/>
    <property type="match status" value="1"/>
</dbReference>
<dbReference type="PROSITE" id="PS50146">
    <property type="entry name" value="DAGK"/>
    <property type="match status" value="1"/>
</dbReference>
<dbReference type="PANTHER" id="PTHR12358">
    <property type="entry name" value="SPHINGOSINE KINASE"/>
    <property type="match status" value="1"/>
</dbReference>
<evidence type="ECO:0000259" key="1">
    <source>
        <dbReference type="PROSITE" id="PS50146"/>
    </source>
</evidence>
<dbReference type="RefSeq" id="WP_284361121.1">
    <property type="nucleotide sequence ID" value="NZ_BSNI01000001.1"/>
</dbReference>
<proteinExistence type="predicted"/>
<evidence type="ECO:0000313" key="2">
    <source>
        <dbReference type="EMBL" id="GLQ15944.1"/>
    </source>
</evidence>
<dbReference type="Gene3D" id="3.40.50.10330">
    <property type="entry name" value="Probable inorganic polyphosphate/atp-NAD kinase, domain 1"/>
    <property type="match status" value="1"/>
</dbReference>
<dbReference type="InterPro" id="IPR001206">
    <property type="entry name" value="Diacylglycerol_kinase_cat_dom"/>
</dbReference>
<sequence>MNFAVLLNRDGGTLKTMDVDVFGQQAQALLIESGHVAAIHIVSGDELSARVDYIIGDTSIDAIVVGGGDGTVSFVAGKVWRAKKQLAVLPAGTMNLFARSIGMSLDLDLAVAQIANGTRSKVDTATANGQPFLHQFALGIQPRVVQQRDELEHRSRFGKVFAGISTFLSTIVQPPKLTIKLEHDHGVLSEKVSLLCVTNNLYGRGHIPHADRLDDGKIGIYWAQPLTTREFLKLTSDLLLGIWENNPNLTEIVTTKAVLYMPRVNKKMRATIDGELVPLERKTVFALDRQSLNVIKPE</sequence>
<reference evidence="2" key="2">
    <citation type="submission" date="2023-01" db="EMBL/GenBank/DDBJ databases">
        <title>Draft genome sequence of Maritalea porphyrae strain NBRC 107169.</title>
        <authorList>
            <person name="Sun Q."/>
            <person name="Mori K."/>
        </authorList>
    </citation>
    <scope>NUCLEOTIDE SEQUENCE</scope>
    <source>
        <strain evidence="2">NBRC 107169</strain>
    </source>
</reference>
<dbReference type="InterPro" id="IPR016064">
    <property type="entry name" value="NAD/diacylglycerol_kinase_sf"/>
</dbReference>
<keyword evidence="3" id="KW-1185">Reference proteome</keyword>